<keyword evidence="4" id="KW-1185">Reference proteome</keyword>
<dbReference type="InterPro" id="IPR051477">
    <property type="entry name" value="Expansin_CellWall"/>
</dbReference>
<feature type="chain" id="PRO_5020184856" description="RlpA-like protein double-psi beta-barrel domain-containing protein" evidence="2">
    <location>
        <begin position="20"/>
        <end position="127"/>
    </location>
</feature>
<dbReference type="PANTHER" id="PTHR31836:SF28">
    <property type="entry name" value="SRCR DOMAIN-CONTAINING PROTEIN-RELATED"/>
    <property type="match status" value="1"/>
</dbReference>
<dbReference type="PANTHER" id="PTHR31836">
    <property type="match status" value="1"/>
</dbReference>
<dbReference type="InterPro" id="IPR036908">
    <property type="entry name" value="RlpA-like_sf"/>
</dbReference>
<dbReference type="EMBL" id="RWJN01000086">
    <property type="protein sequence ID" value="TCD67782.1"/>
    <property type="molecule type" value="Genomic_DNA"/>
</dbReference>
<comment type="caution">
    <text evidence="3">The sequence shown here is derived from an EMBL/GenBank/DDBJ whole genome shotgun (WGS) entry which is preliminary data.</text>
</comment>
<dbReference type="SUPFAM" id="SSF50685">
    <property type="entry name" value="Barwin-like endoglucanases"/>
    <property type="match status" value="1"/>
</dbReference>
<dbReference type="AlphaFoldDB" id="A0A4R0RKW8"/>
<accession>A0A4R0RKW8</accession>
<sequence>MRPAFAIFLLASALVAVDSQVVVHTGTLFNFVPGLGACGFTNTSSQTVASVSNHTFNTFAGATANPNNNPICKHSLNITHGGTHLAVPIVDFCASCPDENIGLSTPGFVHFAPTSAGIVTGVSWSIV</sequence>
<dbReference type="Gene3D" id="2.40.40.10">
    <property type="entry name" value="RlpA-like domain"/>
    <property type="match status" value="1"/>
</dbReference>
<protein>
    <recommendedName>
        <fullName evidence="5">RlpA-like protein double-psi beta-barrel domain-containing protein</fullName>
    </recommendedName>
</protein>
<dbReference type="OrthoDB" id="406505at2759"/>
<organism evidence="3 4">
    <name type="scientific">Steccherinum ochraceum</name>
    <dbReference type="NCBI Taxonomy" id="92696"/>
    <lineage>
        <taxon>Eukaryota</taxon>
        <taxon>Fungi</taxon>
        <taxon>Dikarya</taxon>
        <taxon>Basidiomycota</taxon>
        <taxon>Agaricomycotina</taxon>
        <taxon>Agaricomycetes</taxon>
        <taxon>Polyporales</taxon>
        <taxon>Steccherinaceae</taxon>
        <taxon>Steccherinum</taxon>
    </lineage>
</organism>
<feature type="signal peptide" evidence="2">
    <location>
        <begin position="1"/>
        <end position="19"/>
    </location>
</feature>
<evidence type="ECO:0000256" key="1">
    <source>
        <dbReference type="ARBA" id="ARBA00022729"/>
    </source>
</evidence>
<evidence type="ECO:0000256" key="2">
    <source>
        <dbReference type="SAM" id="SignalP"/>
    </source>
</evidence>
<evidence type="ECO:0008006" key="5">
    <source>
        <dbReference type="Google" id="ProtNLM"/>
    </source>
</evidence>
<keyword evidence="1 2" id="KW-0732">Signal</keyword>
<dbReference type="Proteomes" id="UP000292702">
    <property type="component" value="Unassembled WGS sequence"/>
</dbReference>
<evidence type="ECO:0000313" key="3">
    <source>
        <dbReference type="EMBL" id="TCD67782.1"/>
    </source>
</evidence>
<name>A0A4R0RKW8_9APHY</name>
<gene>
    <name evidence="3" type="ORF">EIP91_011968</name>
</gene>
<reference evidence="3 4" key="1">
    <citation type="submission" date="2018-11" db="EMBL/GenBank/DDBJ databases">
        <title>Genome assembly of Steccherinum ochraceum LE-BIN_3174, the white-rot fungus of the Steccherinaceae family (The Residual Polyporoid clade, Polyporales, Basidiomycota).</title>
        <authorList>
            <person name="Fedorova T.V."/>
            <person name="Glazunova O.A."/>
            <person name="Landesman E.O."/>
            <person name="Moiseenko K.V."/>
            <person name="Psurtseva N.V."/>
            <person name="Savinova O.S."/>
            <person name="Shakhova N.V."/>
            <person name="Tyazhelova T.V."/>
            <person name="Vasina D.V."/>
        </authorList>
    </citation>
    <scope>NUCLEOTIDE SEQUENCE [LARGE SCALE GENOMIC DNA]</scope>
    <source>
        <strain evidence="3 4">LE-BIN_3174</strain>
    </source>
</reference>
<proteinExistence type="predicted"/>
<evidence type="ECO:0000313" key="4">
    <source>
        <dbReference type="Proteomes" id="UP000292702"/>
    </source>
</evidence>